<dbReference type="EMBL" id="OZ019893">
    <property type="protein sequence ID" value="CAK9190520.1"/>
    <property type="molecule type" value="Genomic_DNA"/>
</dbReference>
<evidence type="ECO:0000256" key="2">
    <source>
        <dbReference type="SAM" id="MobiDB-lite"/>
    </source>
</evidence>
<feature type="compositionally biased region" description="Basic and acidic residues" evidence="2">
    <location>
        <begin position="378"/>
        <end position="387"/>
    </location>
</feature>
<dbReference type="Pfam" id="PF07910">
    <property type="entry name" value="Peptidase_C78"/>
    <property type="match status" value="1"/>
</dbReference>
<feature type="compositionally biased region" description="Acidic residues" evidence="2">
    <location>
        <begin position="440"/>
        <end position="449"/>
    </location>
</feature>
<evidence type="ECO:0000313" key="4">
    <source>
        <dbReference type="EMBL" id="CAK9190520.1"/>
    </source>
</evidence>
<gene>
    <name evidence="4" type="ORF">CSSPTR1EN2_LOCUS931</name>
</gene>
<organism evidence="4 5">
    <name type="scientific">Sphagnum troendelagicum</name>
    <dbReference type="NCBI Taxonomy" id="128251"/>
    <lineage>
        <taxon>Eukaryota</taxon>
        <taxon>Viridiplantae</taxon>
        <taxon>Streptophyta</taxon>
        <taxon>Embryophyta</taxon>
        <taxon>Bryophyta</taxon>
        <taxon>Sphagnophytina</taxon>
        <taxon>Sphagnopsida</taxon>
        <taxon>Sphagnales</taxon>
        <taxon>Sphagnaceae</taxon>
        <taxon>Sphagnum</taxon>
    </lineage>
</organism>
<keyword evidence="1" id="KW-0378">Hydrolase</keyword>
<protein>
    <recommendedName>
        <fullName evidence="3">UFSP1/2/DUB catalytic domain-containing protein</fullName>
    </recommendedName>
</protein>
<proteinExistence type="predicted"/>
<feature type="compositionally biased region" description="Basic and acidic residues" evidence="2">
    <location>
        <begin position="465"/>
        <end position="485"/>
    </location>
</feature>
<sequence>MPPLQRRKSQADATMEGMICQLQFLLRTCRDVIQYLAVHPAGRETVPAEVHSDLGSVIMQQKQEVLVDPGEFAARLELFSKRQVVVSTSHRIPYKSHETEDTDDEEDVNKVKCHSIVKCTLGCKQDVPFKDWNSHCLMHAMQSDEIRIQNPAKAHAKRGAQWGGSSIEGEHHQLLLLGGLKYNGLQNKTLEEIMKEELMMSQMSEQHGVHIQEEGLMCLLQRCLESEQQGAPSSIALSGYVEHFQSRDDEEDDLGWDCGWCNLQMLSSNLLAEDKEARDVLFGGVGFVPDIQSIQKWLEIAWAKGFNIAGAEYFERKVHGTHKLIGMAECATLLRSFGLHSQILEFQAAGGRKHEQGEGRGGKNGTNAEVTTQYKDQHHLEHQHSMTEKSAAGVDGGLGDQCENHPGCGENPLLCQRRNHPGDLDAACPISMQLQRSQNENDEQEEVSDDNTNIDRIYHYTTGNDNRDQCTDKSANEQEGNHEQQQESTINHQDFINWVCDYFMNKGINNSSKSSTPPTSFSKRPPLYFQQRRGHSLTIVGIERCPKSGPKSDTNADHEEDQLFFLVLDPSHKTQQILSCLRQNSGWQSLMKLSAERLMKEAGGVLQVCYLEKGVAQGEEELESLKIVRHTVHHST</sequence>
<keyword evidence="5" id="KW-1185">Reference proteome</keyword>
<accession>A0ABP0T9T5</accession>
<evidence type="ECO:0000259" key="3">
    <source>
        <dbReference type="Pfam" id="PF07910"/>
    </source>
</evidence>
<name>A0ABP0T9T5_9BRYO</name>
<reference evidence="4 5" key="1">
    <citation type="submission" date="2024-02" db="EMBL/GenBank/DDBJ databases">
        <authorList>
            <consortium name="ELIXIR-Norway"/>
            <consortium name="Elixir Norway"/>
        </authorList>
    </citation>
    <scope>NUCLEOTIDE SEQUENCE [LARGE SCALE GENOMIC DNA]</scope>
</reference>
<feature type="region of interest" description="Disordered" evidence="2">
    <location>
        <begin position="378"/>
        <end position="398"/>
    </location>
</feature>
<dbReference type="Proteomes" id="UP001497512">
    <property type="component" value="Chromosome 1"/>
</dbReference>
<evidence type="ECO:0000256" key="1">
    <source>
        <dbReference type="ARBA" id="ARBA00022801"/>
    </source>
</evidence>
<feature type="region of interest" description="Disordered" evidence="2">
    <location>
        <begin position="435"/>
        <end position="490"/>
    </location>
</feature>
<dbReference type="InterPro" id="IPR012462">
    <property type="entry name" value="UFSP1/2_DUB_cat"/>
</dbReference>
<feature type="domain" description="UFSP1/2/DUB catalytic" evidence="3">
    <location>
        <begin position="238"/>
        <end position="350"/>
    </location>
</feature>
<evidence type="ECO:0000313" key="5">
    <source>
        <dbReference type="Proteomes" id="UP001497512"/>
    </source>
</evidence>
<dbReference type="Gene3D" id="3.90.70.130">
    <property type="match status" value="2"/>
</dbReference>